<gene>
    <name evidence="1" type="ORF">LHGZ1_1196</name>
</gene>
<sequence>MELLVAPDLKTILHYGRASLHGLEYCRVLVNSGRVEYFKVNVILWQTFGQHCISQLTRSTVPDFMIDQLKAIPALFFVVFTAGQTDQEEGDQGMPANDATG</sequence>
<evidence type="ECO:0000313" key="2">
    <source>
        <dbReference type="Proteomes" id="UP000197424"/>
    </source>
</evidence>
<dbReference type="RefSeq" id="WP_088860467.1">
    <property type="nucleotide sequence ID" value="NZ_CP022115.1"/>
</dbReference>
<reference evidence="2" key="1">
    <citation type="submission" date="2017-06" db="EMBL/GenBank/DDBJ databases">
        <title>Whole genome sequence of Laribacter hongkongensis LHGZ1.</title>
        <authorList>
            <person name="Chen D."/>
            <person name="Wu H."/>
            <person name="Chen J."/>
        </authorList>
    </citation>
    <scope>NUCLEOTIDE SEQUENCE [LARGE SCALE GENOMIC DNA]</scope>
    <source>
        <strain evidence="2">LHGZ1</strain>
    </source>
</reference>
<dbReference type="EMBL" id="CP022115">
    <property type="protein sequence ID" value="ASJ24027.1"/>
    <property type="molecule type" value="Genomic_DNA"/>
</dbReference>
<dbReference type="Gene3D" id="3.100.10.20">
    <property type="entry name" value="CRISPR-associated endonuclease Cas1, N-terminal domain"/>
    <property type="match status" value="1"/>
</dbReference>
<accession>A0A248LH06</accession>
<organism evidence="1 2">
    <name type="scientific">Laribacter hongkongensis</name>
    <dbReference type="NCBI Taxonomy" id="168471"/>
    <lineage>
        <taxon>Bacteria</taxon>
        <taxon>Pseudomonadati</taxon>
        <taxon>Pseudomonadota</taxon>
        <taxon>Betaproteobacteria</taxon>
        <taxon>Neisseriales</taxon>
        <taxon>Aquaspirillaceae</taxon>
        <taxon>Laribacter</taxon>
    </lineage>
</organism>
<dbReference type="Proteomes" id="UP000197424">
    <property type="component" value="Chromosome"/>
</dbReference>
<dbReference type="AlphaFoldDB" id="A0A248LH06"/>
<name>A0A248LH06_9NEIS</name>
<protein>
    <submittedName>
        <fullName evidence="1">Uncharacterized protein</fullName>
    </submittedName>
</protein>
<evidence type="ECO:0000313" key="1">
    <source>
        <dbReference type="EMBL" id="ASJ24027.1"/>
    </source>
</evidence>
<proteinExistence type="predicted"/>
<dbReference type="InterPro" id="IPR042211">
    <property type="entry name" value="CRISPR-assoc_Cas1_N"/>
</dbReference>